<keyword evidence="5 7" id="KW-0408">Iron</keyword>
<comment type="similarity">
    <text evidence="2">Belongs to the cytochrome P450 family.</text>
</comment>
<evidence type="ECO:0000256" key="4">
    <source>
        <dbReference type="ARBA" id="ARBA00023002"/>
    </source>
</evidence>
<dbReference type="PRINTS" id="PR00465">
    <property type="entry name" value="EP450IV"/>
</dbReference>
<keyword evidence="6" id="KW-0503">Monooxygenase</keyword>
<evidence type="ECO:0000256" key="6">
    <source>
        <dbReference type="ARBA" id="ARBA00023033"/>
    </source>
</evidence>
<dbReference type="PANTHER" id="PTHR46206">
    <property type="entry name" value="CYTOCHROME P450"/>
    <property type="match status" value="1"/>
</dbReference>
<organism evidence="8 9">
    <name type="scientific">Aspergillus transmontanensis</name>
    <dbReference type="NCBI Taxonomy" id="1034304"/>
    <lineage>
        <taxon>Eukaryota</taxon>
        <taxon>Fungi</taxon>
        <taxon>Dikarya</taxon>
        <taxon>Ascomycota</taxon>
        <taxon>Pezizomycotina</taxon>
        <taxon>Eurotiomycetes</taxon>
        <taxon>Eurotiomycetidae</taxon>
        <taxon>Eurotiales</taxon>
        <taxon>Aspergillaceae</taxon>
        <taxon>Aspergillus</taxon>
        <taxon>Aspergillus subgen. Circumdati</taxon>
    </lineage>
</organism>
<dbReference type="GO" id="GO:0005506">
    <property type="term" value="F:iron ion binding"/>
    <property type="evidence" value="ECO:0007669"/>
    <property type="project" value="InterPro"/>
</dbReference>
<dbReference type="EMBL" id="ML738351">
    <property type="protein sequence ID" value="KAE8310678.1"/>
    <property type="molecule type" value="Genomic_DNA"/>
</dbReference>
<evidence type="ECO:0000256" key="7">
    <source>
        <dbReference type="PIRSR" id="PIRSR602403-1"/>
    </source>
</evidence>
<proteinExistence type="inferred from homology"/>
<dbReference type="GO" id="GO:0016705">
    <property type="term" value="F:oxidoreductase activity, acting on paired donors, with incorporation or reduction of molecular oxygen"/>
    <property type="evidence" value="ECO:0007669"/>
    <property type="project" value="InterPro"/>
</dbReference>
<dbReference type="Proteomes" id="UP000325433">
    <property type="component" value="Unassembled WGS sequence"/>
</dbReference>
<accession>A0A5N6VR63</accession>
<dbReference type="InterPro" id="IPR036396">
    <property type="entry name" value="Cyt_P450_sf"/>
</dbReference>
<dbReference type="SUPFAM" id="SSF48264">
    <property type="entry name" value="Cytochrome P450"/>
    <property type="match status" value="1"/>
</dbReference>
<evidence type="ECO:0000256" key="3">
    <source>
        <dbReference type="ARBA" id="ARBA00022723"/>
    </source>
</evidence>
<keyword evidence="3 7" id="KW-0479">Metal-binding</keyword>
<dbReference type="AlphaFoldDB" id="A0A5N6VR63"/>
<sequence length="177" mass="19793">MWTMFQLALHPEYQDIIRREIHDLTRRDSSPVPISELDMRILRMKGDAVNLVRMARKDVKLGGYTIPKGSLVLPLVSLSNRSPRYNEGDPKRFDGMRWVEKQKAASTTDLGHLSFGLGRWACPGRFLAVAEIELAVFTLLADARLELVGGRYNVANGVDVTGNPPEGELVFKRIGAC</sequence>
<feature type="binding site" description="axial binding residue" evidence="7">
    <location>
        <position position="122"/>
    </location>
    <ligand>
        <name>heme</name>
        <dbReference type="ChEBI" id="CHEBI:30413"/>
    </ligand>
    <ligandPart>
        <name>Fe</name>
        <dbReference type="ChEBI" id="CHEBI:18248"/>
    </ligandPart>
</feature>
<evidence type="ECO:0000256" key="5">
    <source>
        <dbReference type="ARBA" id="ARBA00023004"/>
    </source>
</evidence>
<dbReference type="InterPro" id="IPR002403">
    <property type="entry name" value="Cyt_P450_E_grp-IV"/>
</dbReference>
<dbReference type="InterPro" id="IPR001128">
    <property type="entry name" value="Cyt_P450"/>
</dbReference>
<dbReference type="Gene3D" id="1.10.630.10">
    <property type="entry name" value="Cytochrome P450"/>
    <property type="match status" value="1"/>
</dbReference>
<keyword evidence="4" id="KW-0560">Oxidoreductase</keyword>
<protein>
    <submittedName>
        <fullName evidence="8">Cytochrome P450</fullName>
    </submittedName>
</protein>
<evidence type="ECO:0000313" key="9">
    <source>
        <dbReference type="Proteomes" id="UP000325433"/>
    </source>
</evidence>
<reference evidence="9" key="1">
    <citation type="submission" date="2019-04" db="EMBL/GenBank/DDBJ databases">
        <title>Friends and foes A comparative genomics studyof 23 Aspergillus species from section Flavi.</title>
        <authorList>
            <consortium name="DOE Joint Genome Institute"/>
            <person name="Kjaerbolling I."/>
            <person name="Vesth T."/>
            <person name="Frisvad J.C."/>
            <person name="Nybo J.L."/>
            <person name="Theobald S."/>
            <person name="Kildgaard S."/>
            <person name="Isbrandt T."/>
            <person name="Kuo A."/>
            <person name="Sato A."/>
            <person name="Lyhne E.K."/>
            <person name="Kogle M.E."/>
            <person name="Wiebenga A."/>
            <person name="Kun R.S."/>
            <person name="Lubbers R.J."/>
            <person name="Makela M.R."/>
            <person name="Barry K."/>
            <person name="Chovatia M."/>
            <person name="Clum A."/>
            <person name="Daum C."/>
            <person name="Haridas S."/>
            <person name="He G."/>
            <person name="LaButti K."/>
            <person name="Lipzen A."/>
            <person name="Mondo S."/>
            <person name="Riley R."/>
            <person name="Salamov A."/>
            <person name="Simmons B.A."/>
            <person name="Magnuson J.K."/>
            <person name="Henrissat B."/>
            <person name="Mortensen U.H."/>
            <person name="Larsen T.O."/>
            <person name="Devries R.P."/>
            <person name="Grigoriev I.V."/>
            <person name="Machida M."/>
            <person name="Baker S.E."/>
            <person name="Andersen M.R."/>
        </authorList>
    </citation>
    <scope>NUCLEOTIDE SEQUENCE [LARGE SCALE GENOMIC DNA]</scope>
    <source>
        <strain evidence="9">CBS 130015</strain>
    </source>
</reference>
<name>A0A5N6VR63_9EURO</name>
<dbReference type="GO" id="GO:0020037">
    <property type="term" value="F:heme binding"/>
    <property type="evidence" value="ECO:0007669"/>
    <property type="project" value="InterPro"/>
</dbReference>
<comment type="cofactor">
    <cofactor evidence="1 7">
        <name>heme</name>
        <dbReference type="ChEBI" id="CHEBI:30413"/>
    </cofactor>
</comment>
<evidence type="ECO:0000313" key="8">
    <source>
        <dbReference type="EMBL" id="KAE8310678.1"/>
    </source>
</evidence>
<keyword evidence="7" id="KW-0349">Heme</keyword>
<evidence type="ECO:0000256" key="1">
    <source>
        <dbReference type="ARBA" id="ARBA00001971"/>
    </source>
</evidence>
<gene>
    <name evidence="8" type="ORF">BDV41DRAFT_579374</name>
</gene>
<dbReference type="GO" id="GO:0004497">
    <property type="term" value="F:monooxygenase activity"/>
    <property type="evidence" value="ECO:0007669"/>
    <property type="project" value="UniProtKB-KW"/>
</dbReference>
<dbReference type="GO" id="GO:0019748">
    <property type="term" value="P:secondary metabolic process"/>
    <property type="evidence" value="ECO:0007669"/>
    <property type="project" value="UniProtKB-ARBA"/>
</dbReference>
<dbReference type="Pfam" id="PF00067">
    <property type="entry name" value="p450"/>
    <property type="match status" value="1"/>
</dbReference>
<keyword evidence="9" id="KW-1185">Reference proteome</keyword>
<evidence type="ECO:0000256" key="2">
    <source>
        <dbReference type="ARBA" id="ARBA00010617"/>
    </source>
</evidence>